<dbReference type="Proteomes" id="UP000694700">
    <property type="component" value="Unplaced"/>
</dbReference>
<dbReference type="GO" id="GO:0005737">
    <property type="term" value="C:cytoplasm"/>
    <property type="evidence" value="ECO:0007669"/>
    <property type="project" value="UniProtKB-ARBA"/>
</dbReference>
<evidence type="ECO:0000256" key="4">
    <source>
        <dbReference type="ARBA" id="ARBA00022527"/>
    </source>
</evidence>
<feature type="compositionally biased region" description="Gly residues" evidence="18">
    <location>
        <begin position="117"/>
        <end position="126"/>
    </location>
</feature>
<feature type="binding site" evidence="17">
    <location>
        <position position="216"/>
    </location>
    <ligand>
        <name>ATP</name>
        <dbReference type="ChEBI" id="CHEBI:30616"/>
    </ligand>
</feature>
<evidence type="ECO:0000256" key="3">
    <source>
        <dbReference type="ARBA" id="ARBA00022499"/>
    </source>
</evidence>
<comment type="similarity">
    <text evidence="16">Belongs to the protein kinase superfamily. CMGC Ser/Thr protein kinase family. HIPK subfamily.</text>
</comment>
<dbReference type="SMART" id="SM00220">
    <property type="entry name" value="S_TKc"/>
    <property type="match status" value="1"/>
</dbReference>
<evidence type="ECO:0000256" key="7">
    <source>
        <dbReference type="ARBA" id="ARBA00022741"/>
    </source>
</evidence>
<reference evidence="20" key="1">
    <citation type="submission" date="2025-08" db="UniProtKB">
        <authorList>
            <consortium name="Ensembl"/>
        </authorList>
    </citation>
    <scope>IDENTIFICATION</scope>
</reference>
<keyword evidence="9 17" id="KW-0067">ATP-binding</keyword>
<evidence type="ECO:0000256" key="6">
    <source>
        <dbReference type="ARBA" id="ARBA00022679"/>
    </source>
</evidence>
<dbReference type="GO" id="GO:0004674">
    <property type="term" value="F:protein serine/threonine kinase activity"/>
    <property type="evidence" value="ECO:0007669"/>
    <property type="project" value="UniProtKB-KW"/>
</dbReference>
<evidence type="ECO:0000256" key="18">
    <source>
        <dbReference type="SAM" id="MobiDB-lite"/>
    </source>
</evidence>
<feature type="region of interest" description="Disordered" evidence="18">
    <location>
        <begin position="74"/>
        <end position="128"/>
    </location>
</feature>
<keyword evidence="8" id="KW-0418">Kinase</keyword>
<evidence type="ECO:0000256" key="5">
    <source>
        <dbReference type="ARBA" id="ARBA00022553"/>
    </source>
</evidence>
<dbReference type="GO" id="GO:0004713">
    <property type="term" value="F:protein tyrosine kinase activity"/>
    <property type="evidence" value="ECO:0007669"/>
    <property type="project" value="TreeGrafter"/>
</dbReference>
<feature type="domain" description="Protein kinase" evidence="19">
    <location>
        <begin position="187"/>
        <end position="515"/>
    </location>
</feature>
<evidence type="ECO:0000256" key="12">
    <source>
        <dbReference type="ARBA" id="ARBA00023163"/>
    </source>
</evidence>
<evidence type="ECO:0000256" key="15">
    <source>
        <dbReference type="ARBA" id="ARBA00048679"/>
    </source>
</evidence>
<dbReference type="Gene3D" id="1.10.510.10">
    <property type="entry name" value="Transferase(Phosphotransferase) domain 1"/>
    <property type="match status" value="1"/>
</dbReference>
<keyword evidence="6" id="KW-0808">Transferase</keyword>
<name>A0A8C2ATV2_CYPCA</name>
<keyword evidence="10" id="KW-0832">Ubl conjugation</keyword>
<keyword evidence="12" id="KW-0804">Transcription</keyword>
<comment type="catalytic activity">
    <reaction evidence="14">
        <text>L-threonyl-[protein] + ATP = O-phospho-L-threonyl-[protein] + ADP + H(+)</text>
        <dbReference type="Rhea" id="RHEA:46608"/>
        <dbReference type="Rhea" id="RHEA-COMP:11060"/>
        <dbReference type="Rhea" id="RHEA-COMP:11605"/>
        <dbReference type="ChEBI" id="CHEBI:15378"/>
        <dbReference type="ChEBI" id="CHEBI:30013"/>
        <dbReference type="ChEBI" id="CHEBI:30616"/>
        <dbReference type="ChEBI" id="CHEBI:61977"/>
        <dbReference type="ChEBI" id="CHEBI:456216"/>
        <dbReference type="EC" id="2.7.11.1"/>
    </reaction>
</comment>
<feature type="compositionally biased region" description="Polar residues" evidence="18">
    <location>
        <begin position="149"/>
        <end position="168"/>
    </location>
</feature>
<dbReference type="PROSITE" id="PS00107">
    <property type="entry name" value="PROTEIN_KINASE_ATP"/>
    <property type="match status" value="1"/>
</dbReference>
<dbReference type="InterPro" id="IPR011009">
    <property type="entry name" value="Kinase-like_dom_sf"/>
</dbReference>
<keyword evidence="3" id="KW-1017">Isopeptide bond</keyword>
<dbReference type="InterPro" id="IPR000719">
    <property type="entry name" value="Prot_kinase_dom"/>
</dbReference>
<dbReference type="PROSITE" id="PS50011">
    <property type="entry name" value="PROTEIN_KINASE_DOM"/>
    <property type="match status" value="1"/>
</dbReference>
<dbReference type="GO" id="GO:0016605">
    <property type="term" value="C:PML body"/>
    <property type="evidence" value="ECO:0007669"/>
    <property type="project" value="TreeGrafter"/>
</dbReference>
<dbReference type="Pfam" id="PF00069">
    <property type="entry name" value="Pkinase"/>
    <property type="match status" value="1"/>
</dbReference>
<evidence type="ECO:0000256" key="10">
    <source>
        <dbReference type="ARBA" id="ARBA00022843"/>
    </source>
</evidence>
<dbReference type="PANTHER" id="PTHR24058">
    <property type="entry name" value="DUAL SPECIFICITY PROTEIN KINASE"/>
    <property type="match status" value="1"/>
</dbReference>
<dbReference type="FunFam" id="3.30.200.20:FF:000022">
    <property type="entry name" value="Homeodomain-interacting protein kinase 2 isoform 1"/>
    <property type="match status" value="1"/>
</dbReference>
<dbReference type="GO" id="GO:0007224">
    <property type="term" value="P:smoothened signaling pathway"/>
    <property type="evidence" value="ECO:0007669"/>
    <property type="project" value="TreeGrafter"/>
</dbReference>
<accession>A0A8C2ATV2</accession>
<evidence type="ECO:0000256" key="8">
    <source>
        <dbReference type="ARBA" id="ARBA00022777"/>
    </source>
</evidence>
<organism evidence="20 21">
    <name type="scientific">Cyprinus carpio</name>
    <name type="common">Common carp</name>
    <dbReference type="NCBI Taxonomy" id="7962"/>
    <lineage>
        <taxon>Eukaryota</taxon>
        <taxon>Metazoa</taxon>
        <taxon>Chordata</taxon>
        <taxon>Craniata</taxon>
        <taxon>Vertebrata</taxon>
        <taxon>Euteleostomi</taxon>
        <taxon>Actinopterygii</taxon>
        <taxon>Neopterygii</taxon>
        <taxon>Teleostei</taxon>
        <taxon>Ostariophysi</taxon>
        <taxon>Cypriniformes</taxon>
        <taxon>Cyprinidae</taxon>
        <taxon>Cyprininae</taxon>
        <taxon>Cyprinus</taxon>
    </lineage>
</organism>
<evidence type="ECO:0000256" key="1">
    <source>
        <dbReference type="ARBA" id="ARBA00004123"/>
    </source>
</evidence>
<dbReference type="InterPro" id="IPR017441">
    <property type="entry name" value="Protein_kinase_ATP_BS"/>
</dbReference>
<evidence type="ECO:0000256" key="17">
    <source>
        <dbReference type="PROSITE-ProRule" id="PRU10141"/>
    </source>
</evidence>
<comment type="catalytic activity">
    <reaction evidence="15">
        <text>L-seryl-[protein] + ATP = O-phospho-L-seryl-[protein] + ADP + H(+)</text>
        <dbReference type="Rhea" id="RHEA:17989"/>
        <dbReference type="Rhea" id="RHEA-COMP:9863"/>
        <dbReference type="Rhea" id="RHEA-COMP:11604"/>
        <dbReference type="ChEBI" id="CHEBI:15378"/>
        <dbReference type="ChEBI" id="CHEBI:29999"/>
        <dbReference type="ChEBI" id="CHEBI:30616"/>
        <dbReference type="ChEBI" id="CHEBI:83421"/>
        <dbReference type="ChEBI" id="CHEBI:456216"/>
        <dbReference type="EC" id="2.7.11.1"/>
    </reaction>
</comment>
<proteinExistence type="inferred from homology"/>
<dbReference type="PROSITE" id="PS00108">
    <property type="entry name" value="PROTEIN_KINASE_ST"/>
    <property type="match status" value="1"/>
</dbReference>
<dbReference type="Gene3D" id="3.30.200.20">
    <property type="entry name" value="Phosphorylase Kinase, domain 1"/>
    <property type="match status" value="1"/>
</dbReference>
<sequence length="961" mass="105252">MASQLQVFSPPSVSSSAFCRVKKMKVESCAWDASNEAYSSVGQFSFNPAAGIPFGSSGLIFPPASRGQVVVRAADSTGSLPRGSSRRTSHNTHHSESHSSRGHRYGVKRKHEEVESSGGGGSGSGSGSVQILEELSAPAFSARTGGTGTTAQSIPNSAPTTKSSSSNGEGDYQLVQHEILCSVSNSYEVLEFLGRGTFGQVAKCWKRGTNEIVAIKILKNHPSYARQGQIEVSILNRLSAENADEFNFVRSYECFQHKGHTCLVFEMLEQNLYDFLKHSKFSPLPLRHIRPILQQVATALMKLKSLGLIHADLKPENIMLVDPIRQPYRVKVIDFGSASHVSKASCSTYLQSRYYRAPEIILGLPFCEAIDMWSLGCVIAELFLGWPLYPGASEYDQIRYISQTQGLPPEYLLSAGTKTSRFFNRGPDSSYPLWRLKTPSEHEAEMGVKSKEARKYIFNCLDDMMQVNLPTHLEGTDMLAEKADRRELIDLLKRMLRLDADKRITPTKTLAHPFVTMSHLLNFPHSSHVKSCFQNMDICKRRNSSFDSGKSLFAANAVPGTAGNLTVTFSSQLNQHILQNLFALLLVQDVLHLIIYLIYMQGFPTLEKHSVFFFSFLEGLASSNKTSSYPVRMENGVPVVQQNQSTQPLQIQPSMLTQGSCTPLMVATLHPHTAGVASQYPLPLALGCGAGRPALLEQTATVLQAWPAGTQQILIPSAWQQVPGMTIHNSSHQPVVNESPLETLLSESSTQQTSSWKASQSGQHNGVVQQNPHILGRLNPTHSLSRGTSAVTRSQNKRSRICCDTGSRYWDTQMSLVFFFFGLECVLAPLKKIFCLCIHSSALVSSQSFSAILTQPIIICDTPSPAVSVITIHSDTEDEDERKFHPASGGPSQRTNVISCLTVHDSDSSTASPLTPKPQDSHAGVQSSRLFKSLAVVAPFVKAQPVESSISAKIPSAIGEY</sequence>
<dbReference type="GO" id="GO:0005524">
    <property type="term" value="F:ATP binding"/>
    <property type="evidence" value="ECO:0007669"/>
    <property type="project" value="UniProtKB-UniRule"/>
</dbReference>
<evidence type="ECO:0000313" key="21">
    <source>
        <dbReference type="Proteomes" id="UP000694700"/>
    </source>
</evidence>
<dbReference type="FunFam" id="1.10.510.10:FF:000029">
    <property type="entry name" value="Homeodomain-interacting protein kinase 2 isoform 1"/>
    <property type="match status" value="1"/>
</dbReference>
<evidence type="ECO:0000256" key="2">
    <source>
        <dbReference type="ARBA" id="ARBA00012513"/>
    </source>
</evidence>
<dbReference type="SUPFAM" id="SSF56112">
    <property type="entry name" value="Protein kinase-like (PK-like)"/>
    <property type="match status" value="1"/>
</dbReference>
<keyword evidence="7 17" id="KW-0547">Nucleotide-binding</keyword>
<evidence type="ECO:0000259" key="19">
    <source>
        <dbReference type="PROSITE" id="PS50011"/>
    </source>
</evidence>
<keyword evidence="5" id="KW-0597">Phosphoprotein</keyword>
<dbReference type="Ensembl" id="ENSCCRT00015112832.1">
    <property type="protein sequence ID" value="ENSCCRP00015109363.1"/>
    <property type="gene ID" value="ENSCCRG00015042938.1"/>
</dbReference>
<evidence type="ECO:0000256" key="16">
    <source>
        <dbReference type="ARBA" id="ARBA00061380"/>
    </source>
</evidence>
<protein>
    <recommendedName>
        <fullName evidence="2">non-specific serine/threonine protein kinase</fullName>
        <ecNumber evidence="2">2.7.11.1</ecNumber>
    </recommendedName>
</protein>
<evidence type="ECO:0000256" key="13">
    <source>
        <dbReference type="ARBA" id="ARBA00023242"/>
    </source>
</evidence>
<dbReference type="PANTHER" id="PTHR24058:SF126">
    <property type="entry name" value="HOMEODOMAIN-INTERACTING PROTEIN KINASE 1-LIKE ISOFORM X1-RELATED"/>
    <property type="match status" value="1"/>
</dbReference>
<comment type="subcellular location">
    <subcellularLocation>
        <location evidence="1">Nucleus</location>
    </subcellularLocation>
</comment>
<keyword evidence="13" id="KW-0539">Nucleus</keyword>
<evidence type="ECO:0000313" key="20">
    <source>
        <dbReference type="Ensembl" id="ENSCCRP00015109363.1"/>
    </source>
</evidence>
<dbReference type="AlphaFoldDB" id="A0A8C2ATV2"/>
<gene>
    <name evidence="20" type="primary">hipk1b</name>
</gene>
<keyword evidence="11" id="KW-0805">Transcription regulation</keyword>
<evidence type="ECO:0000256" key="11">
    <source>
        <dbReference type="ARBA" id="ARBA00023015"/>
    </source>
</evidence>
<dbReference type="CDD" id="cd14211">
    <property type="entry name" value="STKc_HIPK"/>
    <property type="match status" value="1"/>
</dbReference>
<feature type="region of interest" description="Disordered" evidence="18">
    <location>
        <begin position="141"/>
        <end position="169"/>
    </location>
</feature>
<evidence type="ECO:0000256" key="14">
    <source>
        <dbReference type="ARBA" id="ARBA00047899"/>
    </source>
</evidence>
<dbReference type="GO" id="GO:0042771">
    <property type="term" value="P:intrinsic apoptotic signaling pathway in response to DNA damage by p53 class mediator"/>
    <property type="evidence" value="ECO:0007669"/>
    <property type="project" value="TreeGrafter"/>
</dbReference>
<dbReference type="EC" id="2.7.11.1" evidence="2"/>
<evidence type="ECO:0000256" key="9">
    <source>
        <dbReference type="ARBA" id="ARBA00022840"/>
    </source>
</evidence>
<feature type="compositionally biased region" description="Basic residues" evidence="18">
    <location>
        <begin position="100"/>
        <end position="109"/>
    </location>
</feature>
<dbReference type="InterPro" id="IPR050494">
    <property type="entry name" value="Ser_Thr_dual-spec_kinase"/>
</dbReference>
<dbReference type="InterPro" id="IPR008271">
    <property type="entry name" value="Ser/Thr_kinase_AS"/>
</dbReference>
<keyword evidence="4" id="KW-0723">Serine/threonine-protein kinase</keyword>